<dbReference type="EMBL" id="KE356561">
    <property type="protein sequence ID" value="ERG94349.1"/>
    <property type="molecule type" value="Genomic_DNA"/>
</dbReference>
<accession>U1MVB8</accession>
<dbReference type="AlphaFoldDB" id="U1MVB8"/>
<organism evidence="1 2">
    <name type="scientific">Haloquadratum walsbyi J07HQW2</name>
    <dbReference type="NCBI Taxonomy" id="1238425"/>
    <lineage>
        <taxon>Archaea</taxon>
        <taxon>Methanobacteriati</taxon>
        <taxon>Methanobacteriota</taxon>
        <taxon>Stenosarchaea group</taxon>
        <taxon>Halobacteria</taxon>
        <taxon>Halobacteriales</taxon>
        <taxon>Haloferacaceae</taxon>
        <taxon>Haloquadratum</taxon>
    </lineage>
</organism>
<evidence type="ECO:0008006" key="3">
    <source>
        <dbReference type="Google" id="ProtNLM"/>
    </source>
</evidence>
<gene>
    <name evidence="1" type="ORF">J07HQW2_00783</name>
</gene>
<evidence type="ECO:0000313" key="1">
    <source>
        <dbReference type="EMBL" id="ERG94349.1"/>
    </source>
</evidence>
<dbReference type="HOGENOM" id="CLU_2968420_0_0_2"/>
<evidence type="ECO:0000313" key="2">
    <source>
        <dbReference type="Proteomes" id="UP000030710"/>
    </source>
</evidence>
<proteinExistence type="predicted"/>
<reference evidence="1 2" key="1">
    <citation type="journal article" date="2013" name="PLoS ONE">
        <title>Assembly-driven community genomics of a hypersaline microbial ecosystem.</title>
        <authorList>
            <person name="Podell S."/>
            <person name="Ugalde J.A."/>
            <person name="Narasingarao P."/>
            <person name="Banfield J.F."/>
            <person name="Heidelberg K.B."/>
            <person name="Allen E.E."/>
        </authorList>
    </citation>
    <scope>NUCLEOTIDE SEQUENCE [LARGE SCALE GENOMIC DNA]</scope>
    <source>
        <strain evidence="2">J07HQW2</strain>
    </source>
</reference>
<name>U1MVB8_9EURY</name>
<dbReference type="Proteomes" id="UP000030710">
    <property type="component" value="Unassembled WGS sequence"/>
</dbReference>
<sequence length="58" mass="6372">MRVTADNSSDSKNYVGNERVDLSAHQCIDRVTGSALGGYGTRKTFYQEATKICIRSLS</sequence>
<protein>
    <recommendedName>
        <fullName evidence="3">Transposase</fullName>
    </recommendedName>
</protein>